<keyword evidence="3" id="KW-1185">Reference proteome</keyword>
<comment type="caution">
    <text evidence="2">The sequence shown here is derived from an EMBL/GenBank/DDBJ whole genome shotgun (WGS) entry which is preliminary data.</text>
</comment>
<protein>
    <submittedName>
        <fullName evidence="2">NERD domain-containing protein</fullName>
    </submittedName>
</protein>
<dbReference type="InterPro" id="IPR011528">
    <property type="entry name" value="NERD"/>
</dbReference>
<dbReference type="AlphaFoldDB" id="A0A927HD00"/>
<proteinExistence type="predicted"/>
<dbReference type="Proteomes" id="UP000602076">
    <property type="component" value="Unassembled WGS sequence"/>
</dbReference>
<dbReference type="EMBL" id="JACXSI010000056">
    <property type="protein sequence ID" value="MBD3110167.1"/>
    <property type="molecule type" value="Genomic_DNA"/>
</dbReference>
<evidence type="ECO:0000313" key="3">
    <source>
        <dbReference type="Proteomes" id="UP000602076"/>
    </source>
</evidence>
<gene>
    <name evidence="2" type="ORF">IEO70_17685</name>
</gene>
<organism evidence="2 3">
    <name type="scientific">Peribacillus faecalis</name>
    <dbReference type="NCBI Taxonomy" id="2772559"/>
    <lineage>
        <taxon>Bacteria</taxon>
        <taxon>Bacillati</taxon>
        <taxon>Bacillota</taxon>
        <taxon>Bacilli</taxon>
        <taxon>Bacillales</taxon>
        <taxon>Bacillaceae</taxon>
        <taxon>Peribacillus</taxon>
    </lineage>
</organism>
<dbReference type="RefSeq" id="WP_190999704.1">
    <property type="nucleotide sequence ID" value="NZ_JACXSI010000056.1"/>
</dbReference>
<sequence length="322" mass="38182">MIMKERQYPVKAKKLEALIRRLEANHPKAALIEQEYAKILAGYRGEQSLNYFLSFLPQEQYFIFHDLRLPSLQNEYFFQMDILLLSQQFFLIIEVKNIAGSVTYDPSNQQLIQFHQDKETVYRDPFLQVQRQKQQLYRWIEKANIATPPPICTLVILSNSQTLIKENASSKNLKLIRPDRLINKISEFEKIYKHELVSQKDLKKLGRQFLKVHSDEEYNVMQKFDLSADDLTPGVHCPKCFHLPMNRKRYTWFCPQCKYENNDVYLPSLNDYYYLFGNTINNPQLRFFLKIPSRHSARRIFINLNLPHTGNTKAATYTLPFD</sequence>
<name>A0A927HD00_9BACI</name>
<dbReference type="Pfam" id="PF08378">
    <property type="entry name" value="NERD"/>
    <property type="match status" value="1"/>
</dbReference>
<feature type="domain" description="NERD" evidence="1">
    <location>
        <begin position="41"/>
        <end position="159"/>
    </location>
</feature>
<dbReference type="PROSITE" id="PS50965">
    <property type="entry name" value="NERD"/>
    <property type="match status" value="1"/>
</dbReference>
<evidence type="ECO:0000313" key="2">
    <source>
        <dbReference type="EMBL" id="MBD3110167.1"/>
    </source>
</evidence>
<evidence type="ECO:0000259" key="1">
    <source>
        <dbReference type="PROSITE" id="PS50965"/>
    </source>
</evidence>
<accession>A0A927HD00</accession>
<reference evidence="2" key="1">
    <citation type="submission" date="2020-09" db="EMBL/GenBank/DDBJ databases">
        <title>Bacillus faecalis sp. nov., a moderately halophilic bacterium isolated from cow faeces.</title>
        <authorList>
            <person name="Jiang L."/>
            <person name="Lee J."/>
        </authorList>
    </citation>
    <scope>NUCLEOTIDE SEQUENCE</scope>
    <source>
        <strain evidence="2">AGMB 02131</strain>
    </source>
</reference>